<keyword evidence="2" id="KW-1185">Reference proteome</keyword>
<organism evidence="1 2">
    <name type="scientific">Gymnopilus dilepis</name>
    <dbReference type="NCBI Taxonomy" id="231916"/>
    <lineage>
        <taxon>Eukaryota</taxon>
        <taxon>Fungi</taxon>
        <taxon>Dikarya</taxon>
        <taxon>Basidiomycota</taxon>
        <taxon>Agaricomycotina</taxon>
        <taxon>Agaricomycetes</taxon>
        <taxon>Agaricomycetidae</taxon>
        <taxon>Agaricales</taxon>
        <taxon>Agaricineae</taxon>
        <taxon>Hymenogastraceae</taxon>
        <taxon>Gymnopilus</taxon>
    </lineage>
</organism>
<accession>A0A409WIP5</accession>
<dbReference type="InParanoid" id="A0A409WIP5"/>
<proteinExistence type="predicted"/>
<dbReference type="InterPro" id="IPR036047">
    <property type="entry name" value="F-box-like_dom_sf"/>
</dbReference>
<evidence type="ECO:0000313" key="2">
    <source>
        <dbReference type="Proteomes" id="UP000284706"/>
    </source>
</evidence>
<gene>
    <name evidence="1" type="ORF">CVT26_007761</name>
</gene>
<dbReference type="SUPFAM" id="SSF81383">
    <property type="entry name" value="F-box domain"/>
    <property type="match status" value="1"/>
</dbReference>
<sequence length="241" mass="27953">MFFKAFIPALIFQHKLFSRFIRSKTNGTPHERIIAFYWNGLAIELQLLCISFMTVETLIRSYSVSSSWRDLLSIAEIHPIRRPTRDRKSNLYFRKNLQQNFDRRAYLDAFRHQALNARIPEEFQFWVLEWPETLIINNIWPGLPPTLCILDTLATGGSSRKYGENLLGVKPPIISRAATIERAIDRRSGEWGTRRVMGLQVWGTMWLSIVFRGIETRCLEYSGGEISKPRLANDLPPIQIG</sequence>
<comment type="caution">
    <text evidence="1">The sequence shown here is derived from an EMBL/GenBank/DDBJ whole genome shotgun (WGS) entry which is preliminary data.</text>
</comment>
<evidence type="ECO:0008006" key="3">
    <source>
        <dbReference type="Google" id="ProtNLM"/>
    </source>
</evidence>
<protein>
    <recommendedName>
        <fullName evidence="3">F-box domain-containing protein</fullName>
    </recommendedName>
</protein>
<dbReference type="OrthoDB" id="2788844at2759"/>
<name>A0A409WIP5_9AGAR</name>
<dbReference type="AlphaFoldDB" id="A0A409WIP5"/>
<dbReference type="EMBL" id="NHYE01005053">
    <property type="protein sequence ID" value="PPQ78377.1"/>
    <property type="molecule type" value="Genomic_DNA"/>
</dbReference>
<reference evidence="1 2" key="1">
    <citation type="journal article" date="2018" name="Evol. Lett.">
        <title>Horizontal gene cluster transfer increased hallucinogenic mushroom diversity.</title>
        <authorList>
            <person name="Reynolds H.T."/>
            <person name="Vijayakumar V."/>
            <person name="Gluck-Thaler E."/>
            <person name="Korotkin H.B."/>
            <person name="Matheny P.B."/>
            <person name="Slot J.C."/>
        </authorList>
    </citation>
    <scope>NUCLEOTIDE SEQUENCE [LARGE SCALE GENOMIC DNA]</scope>
    <source>
        <strain evidence="1 2">SRW20</strain>
    </source>
</reference>
<dbReference type="Proteomes" id="UP000284706">
    <property type="component" value="Unassembled WGS sequence"/>
</dbReference>
<evidence type="ECO:0000313" key="1">
    <source>
        <dbReference type="EMBL" id="PPQ78377.1"/>
    </source>
</evidence>